<evidence type="ECO:0000259" key="7">
    <source>
        <dbReference type="Pfam" id="PF06305"/>
    </source>
</evidence>
<evidence type="ECO:0000256" key="3">
    <source>
        <dbReference type="ARBA" id="ARBA00022989"/>
    </source>
</evidence>
<dbReference type="AlphaFoldDB" id="A0A4R3NW63"/>
<sequence>MFKKLITLIILVPVGVVLVLLSVANRKPVTMALNPFDATDRVLAVSAPFFVYIFVAFILGLLFGSFFTWLSQRKHRKSARSNKREADVWRQEADKQKSRAEQIAGSQPLEQLPPS</sequence>
<dbReference type="Proteomes" id="UP000295097">
    <property type="component" value="Unassembled WGS sequence"/>
</dbReference>
<evidence type="ECO:0000256" key="6">
    <source>
        <dbReference type="SAM" id="Phobius"/>
    </source>
</evidence>
<proteinExistence type="predicted"/>
<comment type="caution">
    <text evidence="8">The sequence shown here is derived from an EMBL/GenBank/DDBJ whole genome shotgun (WGS) entry which is preliminary data.</text>
</comment>
<dbReference type="GO" id="GO:0005886">
    <property type="term" value="C:plasma membrane"/>
    <property type="evidence" value="ECO:0007669"/>
    <property type="project" value="InterPro"/>
</dbReference>
<protein>
    <submittedName>
        <fullName evidence="8">Uncharacterized protein DUF1049</fullName>
    </submittedName>
</protein>
<gene>
    <name evidence="8" type="ORF">EDC90_100335</name>
</gene>
<organism evidence="8 9">
    <name type="scientific">Martelella mediterranea</name>
    <dbReference type="NCBI Taxonomy" id="293089"/>
    <lineage>
        <taxon>Bacteria</taxon>
        <taxon>Pseudomonadati</taxon>
        <taxon>Pseudomonadota</taxon>
        <taxon>Alphaproteobacteria</taxon>
        <taxon>Hyphomicrobiales</taxon>
        <taxon>Aurantimonadaceae</taxon>
        <taxon>Martelella</taxon>
    </lineage>
</organism>
<keyword evidence="1" id="KW-1003">Cell membrane</keyword>
<dbReference type="OrthoDB" id="7868067at2"/>
<evidence type="ECO:0000256" key="5">
    <source>
        <dbReference type="SAM" id="MobiDB-lite"/>
    </source>
</evidence>
<keyword evidence="4 6" id="KW-0472">Membrane</keyword>
<keyword evidence="9" id="KW-1185">Reference proteome</keyword>
<keyword evidence="2 6" id="KW-0812">Transmembrane</keyword>
<feature type="domain" description="Lipopolysaccharide assembly protein A" evidence="7">
    <location>
        <begin position="45"/>
        <end position="88"/>
    </location>
</feature>
<accession>A0A4R3NW63</accession>
<feature type="region of interest" description="Disordered" evidence="5">
    <location>
        <begin position="76"/>
        <end position="115"/>
    </location>
</feature>
<evidence type="ECO:0000313" key="9">
    <source>
        <dbReference type="Proteomes" id="UP000295097"/>
    </source>
</evidence>
<keyword evidence="3 6" id="KW-1133">Transmembrane helix</keyword>
<dbReference type="InterPro" id="IPR010445">
    <property type="entry name" value="LapA_dom"/>
</dbReference>
<reference evidence="8 9" key="1">
    <citation type="submission" date="2019-03" db="EMBL/GenBank/DDBJ databases">
        <title>Freshwater and sediment microbial communities from various areas in North America, analyzing microbe dynamics in response to fracking.</title>
        <authorList>
            <person name="Lamendella R."/>
        </authorList>
    </citation>
    <scope>NUCLEOTIDE SEQUENCE [LARGE SCALE GENOMIC DNA]</scope>
    <source>
        <strain evidence="8 9">175.2</strain>
    </source>
</reference>
<dbReference type="RefSeq" id="WP_132308408.1">
    <property type="nucleotide sequence ID" value="NZ_SMAR01000003.1"/>
</dbReference>
<dbReference type="EMBL" id="SMAR01000003">
    <property type="protein sequence ID" value="TCT43028.1"/>
    <property type="molecule type" value="Genomic_DNA"/>
</dbReference>
<evidence type="ECO:0000256" key="1">
    <source>
        <dbReference type="ARBA" id="ARBA00022475"/>
    </source>
</evidence>
<evidence type="ECO:0000256" key="4">
    <source>
        <dbReference type="ARBA" id="ARBA00023136"/>
    </source>
</evidence>
<evidence type="ECO:0000313" key="8">
    <source>
        <dbReference type="EMBL" id="TCT43028.1"/>
    </source>
</evidence>
<feature type="transmembrane region" description="Helical" evidence="6">
    <location>
        <begin position="50"/>
        <end position="70"/>
    </location>
</feature>
<dbReference type="Pfam" id="PF06305">
    <property type="entry name" value="LapA_dom"/>
    <property type="match status" value="1"/>
</dbReference>
<name>A0A4R3NW63_9HYPH</name>
<feature type="compositionally biased region" description="Basic and acidic residues" evidence="5">
    <location>
        <begin position="82"/>
        <end position="100"/>
    </location>
</feature>
<evidence type="ECO:0000256" key="2">
    <source>
        <dbReference type="ARBA" id="ARBA00022692"/>
    </source>
</evidence>